<gene>
    <name evidence="1" type="ORF">MLD38_009344</name>
</gene>
<sequence>MRASPPPLPNAKHPRFATMASNPSVLPFLILLSLASIVSASLPVTSPRPQPIDKLSRKSFPPHFMFGAGSSAHQVEGAYNIDGKGMSSWDNFTATFPDRISNSSNGKVATDFYHRYKEDIQLMKDTNLDAFRFSISWTRVIPTGKYQGGKGVNPLGIKYYNDLINSLIAGGITPFVVIFHWDPPQALQDEYGGLLSSKFIADYVDFARLCFKEFGDRVKFWTTFNEPWSYSVYGYDLGQFAPGRCSPFVNSACVGGNSSTEPYQITHNLLLSHAAAVRLYKTEFQPTQKGQIGMTNICFWNEPYSNSTADQEAAQRGFDFMCGWLMHPITYGDYPQSMKTLVGNRLPKFTPTQSQSLKGSYDFYGVNYYTGWFVQNAAPASPDRLRYYTDPNVDYTYERNGVYIGSPTFLDILYVYPEGMRKLMNYLKANYNNPPIYITENGICEINQPIPLKDSLNDTWRINWLSVHLNMLSKIIKEDKVDVRGYFPWSFMDDFEWSSGYTERFGLHFVDFVHNLTRYPKESAKYYASILAK</sequence>
<protein>
    <submittedName>
        <fullName evidence="1">Uncharacterized protein</fullName>
    </submittedName>
</protein>
<organism evidence="1 2">
    <name type="scientific">Melastoma candidum</name>
    <dbReference type="NCBI Taxonomy" id="119954"/>
    <lineage>
        <taxon>Eukaryota</taxon>
        <taxon>Viridiplantae</taxon>
        <taxon>Streptophyta</taxon>
        <taxon>Embryophyta</taxon>
        <taxon>Tracheophyta</taxon>
        <taxon>Spermatophyta</taxon>
        <taxon>Magnoliopsida</taxon>
        <taxon>eudicotyledons</taxon>
        <taxon>Gunneridae</taxon>
        <taxon>Pentapetalae</taxon>
        <taxon>rosids</taxon>
        <taxon>malvids</taxon>
        <taxon>Myrtales</taxon>
        <taxon>Melastomataceae</taxon>
        <taxon>Melastomatoideae</taxon>
        <taxon>Melastomateae</taxon>
        <taxon>Melastoma</taxon>
    </lineage>
</organism>
<dbReference type="EMBL" id="CM042882">
    <property type="protein sequence ID" value="KAI4383513.1"/>
    <property type="molecule type" value="Genomic_DNA"/>
</dbReference>
<name>A0ACB9RYN0_9MYRT</name>
<dbReference type="Proteomes" id="UP001057402">
    <property type="component" value="Chromosome 3"/>
</dbReference>
<keyword evidence="2" id="KW-1185">Reference proteome</keyword>
<evidence type="ECO:0000313" key="1">
    <source>
        <dbReference type="EMBL" id="KAI4383513.1"/>
    </source>
</evidence>
<accession>A0ACB9RYN0</accession>
<evidence type="ECO:0000313" key="2">
    <source>
        <dbReference type="Proteomes" id="UP001057402"/>
    </source>
</evidence>
<reference evidence="2" key="1">
    <citation type="journal article" date="2023" name="Front. Plant Sci.">
        <title>Chromosomal-level genome assembly of Melastoma candidum provides insights into trichome evolution.</title>
        <authorList>
            <person name="Zhong Y."/>
            <person name="Wu W."/>
            <person name="Sun C."/>
            <person name="Zou P."/>
            <person name="Liu Y."/>
            <person name="Dai S."/>
            <person name="Zhou R."/>
        </authorList>
    </citation>
    <scope>NUCLEOTIDE SEQUENCE [LARGE SCALE GENOMIC DNA]</scope>
</reference>
<comment type="caution">
    <text evidence="1">The sequence shown here is derived from an EMBL/GenBank/DDBJ whole genome shotgun (WGS) entry which is preliminary data.</text>
</comment>
<proteinExistence type="predicted"/>